<protein>
    <submittedName>
        <fullName evidence="2">Uncharacterized protein</fullName>
    </submittedName>
</protein>
<evidence type="ECO:0000313" key="2">
    <source>
        <dbReference type="EMBL" id="VAW78209.1"/>
    </source>
</evidence>
<proteinExistence type="predicted"/>
<evidence type="ECO:0000256" key="1">
    <source>
        <dbReference type="SAM" id="Phobius"/>
    </source>
</evidence>
<name>A0A3B0YVD2_9ZZZZ</name>
<accession>A0A3B0YVD2</accession>
<dbReference type="AlphaFoldDB" id="A0A3B0YVD2"/>
<reference evidence="2" key="1">
    <citation type="submission" date="2018-06" db="EMBL/GenBank/DDBJ databases">
        <authorList>
            <person name="Zhirakovskaya E."/>
        </authorList>
    </citation>
    <scope>NUCLEOTIDE SEQUENCE</scope>
</reference>
<sequence>MVARAGPLATVNYKLRQAWKGATVVVDPCAGVWLVRVTTLIQGLSDQVSLLTKNRLKTLKRMHFLYFVVCMTSIAFAESSHMLN</sequence>
<keyword evidence="1" id="KW-0472">Membrane</keyword>
<dbReference type="EMBL" id="UOFL01000146">
    <property type="protein sequence ID" value="VAW78209.1"/>
    <property type="molecule type" value="Genomic_DNA"/>
</dbReference>
<keyword evidence="1" id="KW-0812">Transmembrane</keyword>
<organism evidence="2">
    <name type="scientific">hydrothermal vent metagenome</name>
    <dbReference type="NCBI Taxonomy" id="652676"/>
    <lineage>
        <taxon>unclassified sequences</taxon>
        <taxon>metagenomes</taxon>
        <taxon>ecological metagenomes</taxon>
    </lineage>
</organism>
<keyword evidence="1" id="KW-1133">Transmembrane helix</keyword>
<gene>
    <name evidence="2" type="ORF">MNBD_GAMMA12-1160</name>
</gene>
<feature type="transmembrane region" description="Helical" evidence="1">
    <location>
        <begin position="64"/>
        <end position="83"/>
    </location>
</feature>